<evidence type="ECO:0000313" key="1">
    <source>
        <dbReference type="EMBL" id="EDS09397.1"/>
    </source>
</evidence>
<sequence>MFSVTPRFKVNLVTKMLKTIHAQEGKKAARKKAKAVVEELRSMKMKEVAIEDTSIAG</sequence>
<dbReference type="eggNOG" id="COG3328">
    <property type="taxonomic scope" value="Bacteria"/>
</dbReference>
<protein>
    <submittedName>
        <fullName evidence="1">Uncharacterized protein</fullName>
    </submittedName>
</protein>
<comment type="caution">
    <text evidence="1">The sequence shown here is derived from an EMBL/GenBank/DDBJ whole genome shotgun (WGS) entry which is preliminary data.</text>
</comment>
<accession>B0PGL8</accession>
<keyword evidence="2" id="KW-1185">Reference proteome</keyword>
<gene>
    <name evidence="1" type="ORF">ANACOL_04171</name>
</gene>
<name>B0PGL8_9FIRM</name>
<reference evidence="1" key="2">
    <citation type="submission" date="2013-09" db="EMBL/GenBank/DDBJ databases">
        <title>Draft genome sequence of Anaerotruncus colihominis(DSM 17241).</title>
        <authorList>
            <person name="Sudarsanam P."/>
            <person name="Ley R."/>
            <person name="Guruge J."/>
            <person name="Turnbaugh P.J."/>
            <person name="Mahowald M."/>
            <person name="Liep D."/>
            <person name="Gordon J."/>
        </authorList>
    </citation>
    <scope>NUCLEOTIDE SEQUENCE</scope>
    <source>
        <strain evidence="1">DSM 17241</strain>
    </source>
</reference>
<dbReference type="HOGENOM" id="CLU_2986420_0_0_9"/>
<reference evidence="1" key="1">
    <citation type="submission" date="2007-11" db="EMBL/GenBank/DDBJ databases">
        <authorList>
            <person name="Fulton L."/>
            <person name="Clifton S."/>
            <person name="Fulton B."/>
            <person name="Xu J."/>
            <person name="Minx P."/>
            <person name="Pepin K.H."/>
            <person name="Johnson M."/>
            <person name="Thiruvilangam P."/>
            <person name="Bhonagiri V."/>
            <person name="Nash W.E."/>
            <person name="Mardis E.R."/>
            <person name="Wilson R.K."/>
        </authorList>
    </citation>
    <scope>NUCLEOTIDE SEQUENCE [LARGE SCALE GENOMIC DNA]</scope>
    <source>
        <strain evidence="1">DSM 17241</strain>
    </source>
</reference>
<dbReference type="AlphaFoldDB" id="B0PGL8"/>
<proteinExistence type="predicted"/>
<evidence type="ECO:0000313" key="2">
    <source>
        <dbReference type="Proteomes" id="UP000003803"/>
    </source>
</evidence>
<organism evidence="1 2">
    <name type="scientific">Anaerotruncus colihominis DSM 17241</name>
    <dbReference type="NCBI Taxonomy" id="445972"/>
    <lineage>
        <taxon>Bacteria</taxon>
        <taxon>Bacillati</taxon>
        <taxon>Bacillota</taxon>
        <taxon>Clostridia</taxon>
        <taxon>Eubacteriales</taxon>
        <taxon>Oscillospiraceae</taxon>
        <taxon>Anaerotruncus</taxon>
    </lineage>
</organism>
<dbReference type="EMBL" id="ABGD02000030">
    <property type="protein sequence ID" value="EDS09397.1"/>
    <property type="molecule type" value="Genomic_DNA"/>
</dbReference>
<dbReference type="Proteomes" id="UP000003803">
    <property type="component" value="Unassembled WGS sequence"/>
</dbReference>